<dbReference type="Proteomes" id="UP000219020">
    <property type="component" value="Unassembled WGS sequence"/>
</dbReference>
<reference evidence="4" key="1">
    <citation type="submission" date="2017-04" db="EMBL/GenBank/DDBJ databases">
        <title>Genome evolution of the luminous symbionts of deep sea anglerfish.</title>
        <authorList>
            <person name="Hendry T.A."/>
        </authorList>
    </citation>
    <scope>NUCLEOTIDE SEQUENCE [LARGE SCALE GENOMIC DNA]</scope>
</reference>
<keyword evidence="1" id="KW-0472">Membrane</keyword>
<comment type="caution">
    <text evidence="3">The sequence shown here is derived from an EMBL/GenBank/DDBJ whole genome shotgun (WGS) entry which is preliminary data.</text>
</comment>
<keyword evidence="4" id="KW-1185">Reference proteome</keyword>
<protein>
    <recommendedName>
        <fullName evidence="2">Transposase DDE domain-containing protein</fullName>
    </recommendedName>
</protein>
<keyword evidence="1" id="KW-0812">Transmembrane</keyword>
<dbReference type="Pfam" id="PF13612">
    <property type="entry name" value="DDE_Tnp_1_3"/>
    <property type="match status" value="1"/>
</dbReference>
<evidence type="ECO:0000256" key="1">
    <source>
        <dbReference type="SAM" id="Phobius"/>
    </source>
</evidence>
<feature type="domain" description="Transposase DDE" evidence="2">
    <location>
        <begin position="4"/>
        <end position="59"/>
    </location>
</feature>
<dbReference type="RefSeq" id="WP_369073700.1">
    <property type="nucleotide sequence ID" value="NZ_NBYY01000039.1"/>
</dbReference>
<dbReference type="EMBL" id="NBYY01000039">
    <property type="protein sequence ID" value="PCS21146.1"/>
    <property type="molecule type" value="Genomic_DNA"/>
</dbReference>
<accession>A0A2A5SZ20</accession>
<sequence>MEWELSDKGLTPITGVKKNMKSKVMKLWDCLILRKWFIIKTVFNQLKNISQIEHFRYHSCIIFMVNLLVGLIAYSFQPKNPSIKMTGLDKQALMQI</sequence>
<proteinExistence type="predicted"/>
<dbReference type="AlphaFoldDB" id="A0A2A5SZ20"/>
<feature type="transmembrane region" description="Helical" evidence="1">
    <location>
        <begin position="55"/>
        <end position="76"/>
    </location>
</feature>
<name>A0A2A5SZ20_9GAMM</name>
<evidence type="ECO:0000259" key="2">
    <source>
        <dbReference type="Pfam" id="PF13612"/>
    </source>
</evidence>
<evidence type="ECO:0000313" key="3">
    <source>
        <dbReference type="EMBL" id="PCS21146.1"/>
    </source>
</evidence>
<organism evidence="3 4">
    <name type="scientific">Candidatus Enterovibrio escicola</name>
    <dbReference type="NCBI Taxonomy" id="1927127"/>
    <lineage>
        <taxon>Bacteria</taxon>
        <taxon>Pseudomonadati</taxon>
        <taxon>Pseudomonadota</taxon>
        <taxon>Gammaproteobacteria</taxon>
        <taxon>Vibrionales</taxon>
        <taxon>Vibrionaceae</taxon>
        <taxon>Enterovibrio</taxon>
    </lineage>
</organism>
<gene>
    <name evidence="3" type="ORF">BTN49_3293</name>
</gene>
<dbReference type="InterPro" id="IPR025668">
    <property type="entry name" value="Tnp_DDE_dom"/>
</dbReference>
<dbReference type="GeneID" id="95972767"/>
<keyword evidence="1" id="KW-1133">Transmembrane helix</keyword>
<evidence type="ECO:0000313" key="4">
    <source>
        <dbReference type="Proteomes" id="UP000219020"/>
    </source>
</evidence>